<evidence type="ECO:0000313" key="15">
    <source>
        <dbReference type="Proteomes" id="UP000051804"/>
    </source>
</evidence>
<keyword evidence="9" id="KW-0406">Ion transport</keyword>
<keyword evidence="4" id="KW-0633">Potassium transport</keyword>
<keyword evidence="10 13" id="KW-0472">Membrane</keyword>
<evidence type="ECO:0000256" key="8">
    <source>
        <dbReference type="ARBA" id="ARBA00022989"/>
    </source>
</evidence>
<keyword evidence="5 13" id="KW-0812">Transmembrane</keyword>
<evidence type="ECO:0000256" key="9">
    <source>
        <dbReference type="ARBA" id="ARBA00023065"/>
    </source>
</evidence>
<gene>
    <name evidence="14" type="ORF">FD02_GL002084</name>
</gene>
<dbReference type="GO" id="GO:0016020">
    <property type="term" value="C:membrane"/>
    <property type="evidence" value="ECO:0007669"/>
    <property type="project" value="UniProtKB-SubCell"/>
</dbReference>
<evidence type="ECO:0000256" key="10">
    <source>
        <dbReference type="ARBA" id="ARBA00023136"/>
    </source>
</evidence>
<name>A0A0R1JKJ6_9LACO</name>
<evidence type="ECO:0000256" key="2">
    <source>
        <dbReference type="ARBA" id="ARBA00006920"/>
    </source>
</evidence>
<keyword evidence="3" id="KW-0813">Transport</keyword>
<feature type="transmembrane region" description="Helical" evidence="13">
    <location>
        <begin position="43"/>
        <end position="60"/>
    </location>
</feature>
<keyword evidence="8 13" id="KW-1133">Transmembrane helix</keyword>
<dbReference type="PANTHER" id="PTHR31462:SF5">
    <property type="entry name" value="ENDOSOMAL_LYSOSOMAL PROTON CHANNEL TMEM175"/>
    <property type="match status" value="1"/>
</dbReference>
<organism evidence="14 15">
    <name type="scientific">Lacticaseibacillus nasuensis JCM 17158</name>
    <dbReference type="NCBI Taxonomy" id="1291734"/>
    <lineage>
        <taxon>Bacteria</taxon>
        <taxon>Bacillati</taxon>
        <taxon>Bacillota</taxon>
        <taxon>Bacilli</taxon>
        <taxon>Lactobacillales</taxon>
        <taxon>Lactobacillaceae</taxon>
        <taxon>Lacticaseibacillus</taxon>
    </lineage>
</organism>
<dbReference type="GO" id="GO:0015252">
    <property type="term" value="F:proton channel activity"/>
    <property type="evidence" value="ECO:0007669"/>
    <property type="project" value="InterPro"/>
</dbReference>
<evidence type="ECO:0000313" key="14">
    <source>
        <dbReference type="EMBL" id="KRK71839.1"/>
    </source>
</evidence>
<keyword evidence="7" id="KW-0630">Potassium</keyword>
<dbReference type="OrthoDB" id="7626281at2"/>
<keyword evidence="11" id="KW-0407">Ion channel</keyword>
<dbReference type="PATRIC" id="fig|1291734.4.peg.2136"/>
<comment type="catalytic activity">
    <reaction evidence="12">
        <text>K(+)(in) = K(+)(out)</text>
        <dbReference type="Rhea" id="RHEA:29463"/>
        <dbReference type="ChEBI" id="CHEBI:29103"/>
    </reaction>
</comment>
<comment type="caution">
    <text evidence="14">The sequence shown here is derived from an EMBL/GenBank/DDBJ whole genome shotgun (WGS) entry which is preliminary data.</text>
</comment>
<evidence type="ECO:0000256" key="12">
    <source>
        <dbReference type="ARBA" id="ARBA00034430"/>
    </source>
</evidence>
<accession>A0A0R1JKJ6</accession>
<proteinExistence type="inferred from homology"/>
<dbReference type="AlphaFoldDB" id="A0A0R1JKJ6"/>
<dbReference type="STRING" id="1291734.FD02_GL002084"/>
<evidence type="ECO:0008006" key="16">
    <source>
        <dbReference type="Google" id="ProtNLM"/>
    </source>
</evidence>
<dbReference type="Pfam" id="PF06736">
    <property type="entry name" value="TMEM175"/>
    <property type="match status" value="1"/>
</dbReference>
<dbReference type="InterPro" id="IPR010617">
    <property type="entry name" value="TMEM175-like"/>
</dbReference>
<keyword evidence="15" id="KW-1185">Reference proteome</keyword>
<evidence type="ECO:0000256" key="7">
    <source>
        <dbReference type="ARBA" id="ARBA00022958"/>
    </source>
</evidence>
<dbReference type="Proteomes" id="UP000051804">
    <property type="component" value="Unassembled WGS sequence"/>
</dbReference>
<sequence>MEKLKTRLDAFSDAIIAIIITIMVLDIPPVLHDTVNNYLQLGKHVGIYLISFIFIANIWYQHSTAFGEIDTMTYRILILDMFFLAPLALMPLLTNMMAVNTTRVTVVMYGALQLLVTFLFRVLTRAIVHLEYEDEQAMRRAYAKIYGNANLLLDALAVVALVVGVFKPALALIFYLLYPVLMFLINANARQQMYDVAALPAAQQAEYADLDTAGRKAFREAQTTTFQATPPAAKPATHLPDTWAHWLDQNVDPRRRGRLQQRFDQATPEQQARMAAWFAARRQRSAPRGNGRAPRR</sequence>
<comment type="similarity">
    <text evidence="2">Belongs to the TMEM175 family.</text>
</comment>
<dbReference type="PANTHER" id="PTHR31462">
    <property type="entry name" value="ENDOSOMAL/LYSOSOMAL POTASSIUM CHANNEL TMEM175"/>
    <property type="match status" value="1"/>
</dbReference>
<feature type="transmembrane region" description="Helical" evidence="13">
    <location>
        <begin position="72"/>
        <end position="94"/>
    </location>
</feature>
<evidence type="ECO:0000256" key="5">
    <source>
        <dbReference type="ARBA" id="ARBA00022692"/>
    </source>
</evidence>
<evidence type="ECO:0000256" key="13">
    <source>
        <dbReference type="SAM" id="Phobius"/>
    </source>
</evidence>
<evidence type="ECO:0000256" key="3">
    <source>
        <dbReference type="ARBA" id="ARBA00022448"/>
    </source>
</evidence>
<feature type="transmembrane region" description="Helical" evidence="13">
    <location>
        <begin position="12"/>
        <end position="31"/>
    </location>
</feature>
<comment type="subcellular location">
    <subcellularLocation>
        <location evidence="1">Membrane</location>
        <topology evidence="1">Multi-pass membrane protein</topology>
    </subcellularLocation>
</comment>
<keyword evidence="6" id="KW-0631">Potassium channel</keyword>
<protein>
    <recommendedName>
        <fullName evidence="16">Integral membrane protein</fullName>
    </recommendedName>
</protein>
<evidence type="ECO:0000256" key="6">
    <source>
        <dbReference type="ARBA" id="ARBA00022826"/>
    </source>
</evidence>
<evidence type="ECO:0000256" key="11">
    <source>
        <dbReference type="ARBA" id="ARBA00023303"/>
    </source>
</evidence>
<evidence type="ECO:0000256" key="1">
    <source>
        <dbReference type="ARBA" id="ARBA00004141"/>
    </source>
</evidence>
<evidence type="ECO:0000256" key="4">
    <source>
        <dbReference type="ARBA" id="ARBA00022538"/>
    </source>
</evidence>
<dbReference type="EMBL" id="AZDJ01000026">
    <property type="protein sequence ID" value="KRK71839.1"/>
    <property type="molecule type" value="Genomic_DNA"/>
</dbReference>
<dbReference type="RefSeq" id="WP_056951398.1">
    <property type="nucleotide sequence ID" value="NZ_AZDJ01000026.1"/>
</dbReference>
<feature type="transmembrane region" description="Helical" evidence="13">
    <location>
        <begin position="106"/>
        <end position="124"/>
    </location>
</feature>
<reference evidence="14 15" key="1">
    <citation type="journal article" date="2015" name="Genome Announc.">
        <title>Expanding the biotechnology potential of lactobacilli through comparative genomics of 213 strains and associated genera.</title>
        <authorList>
            <person name="Sun Z."/>
            <person name="Harris H.M."/>
            <person name="McCann A."/>
            <person name="Guo C."/>
            <person name="Argimon S."/>
            <person name="Zhang W."/>
            <person name="Yang X."/>
            <person name="Jeffery I.B."/>
            <person name="Cooney J.C."/>
            <person name="Kagawa T.F."/>
            <person name="Liu W."/>
            <person name="Song Y."/>
            <person name="Salvetti E."/>
            <person name="Wrobel A."/>
            <person name="Rasinkangas P."/>
            <person name="Parkhill J."/>
            <person name="Rea M.C."/>
            <person name="O'Sullivan O."/>
            <person name="Ritari J."/>
            <person name="Douillard F.P."/>
            <person name="Paul Ross R."/>
            <person name="Yang R."/>
            <person name="Briner A.E."/>
            <person name="Felis G.E."/>
            <person name="de Vos W.M."/>
            <person name="Barrangou R."/>
            <person name="Klaenhammer T.R."/>
            <person name="Caufield P.W."/>
            <person name="Cui Y."/>
            <person name="Zhang H."/>
            <person name="O'Toole P.W."/>
        </authorList>
    </citation>
    <scope>NUCLEOTIDE SEQUENCE [LARGE SCALE GENOMIC DNA]</scope>
    <source>
        <strain evidence="14 15">JCM 17158</strain>
    </source>
</reference>
<dbReference type="GO" id="GO:0005267">
    <property type="term" value="F:potassium channel activity"/>
    <property type="evidence" value="ECO:0007669"/>
    <property type="project" value="UniProtKB-KW"/>
</dbReference>